<dbReference type="EMBL" id="CAJNOJ010000121">
    <property type="protein sequence ID" value="CAF1153978.1"/>
    <property type="molecule type" value="Genomic_DNA"/>
</dbReference>
<name>A0A814T1P6_ADIRI</name>
<protein>
    <submittedName>
        <fullName evidence="1">Uncharacterized protein</fullName>
    </submittedName>
</protein>
<dbReference type="EMBL" id="CAJNOR010005592">
    <property type="protein sequence ID" value="CAF1569006.1"/>
    <property type="molecule type" value="Genomic_DNA"/>
</dbReference>
<dbReference type="PANTHER" id="PTHR46601:SF1">
    <property type="entry name" value="ADF-H DOMAIN-CONTAINING PROTEIN"/>
    <property type="match status" value="1"/>
</dbReference>
<evidence type="ECO:0000313" key="4">
    <source>
        <dbReference type="Proteomes" id="UP000663852"/>
    </source>
</evidence>
<keyword evidence="3" id="KW-1185">Reference proteome</keyword>
<proteinExistence type="predicted"/>
<gene>
    <name evidence="1" type="ORF">EDS130_LOCUS22767</name>
    <name evidence="2" type="ORF">XAT740_LOCUS44293</name>
</gene>
<reference evidence="1" key="1">
    <citation type="submission" date="2021-02" db="EMBL/GenBank/DDBJ databases">
        <authorList>
            <person name="Nowell W R."/>
        </authorList>
    </citation>
    <scope>NUCLEOTIDE SEQUENCE</scope>
</reference>
<dbReference type="PANTHER" id="PTHR46601">
    <property type="entry name" value="ULP_PROTEASE DOMAIN-CONTAINING PROTEIN"/>
    <property type="match status" value="1"/>
</dbReference>
<evidence type="ECO:0000313" key="3">
    <source>
        <dbReference type="Proteomes" id="UP000663828"/>
    </source>
</evidence>
<dbReference type="AlphaFoldDB" id="A0A814T1P6"/>
<evidence type="ECO:0000313" key="1">
    <source>
        <dbReference type="EMBL" id="CAF1153978.1"/>
    </source>
</evidence>
<comment type="caution">
    <text evidence="1">The sequence shown here is derived from an EMBL/GenBank/DDBJ whole genome shotgun (WGS) entry which is preliminary data.</text>
</comment>
<dbReference type="Proteomes" id="UP000663852">
    <property type="component" value="Unassembled WGS sequence"/>
</dbReference>
<accession>A0A814T1P6</accession>
<evidence type="ECO:0000313" key="2">
    <source>
        <dbReference type="EMBL" id="CAF1569006.1"/>
    </source>
</evidence>
<dbReference type="OrthoDB" id="6375801at2759"/>
<dbReference type="Proteomes" id="UP000663828">
    <property type="component" value="Unassembled WGS sequence"/>
</dbReference>
<organism evidence="1 4">
    <name type="scientific">Adineta ricciae</name>
    <name type="common">Rotifer</name>
    <dbReference type="NCBI Taxonomy" id="249248"/>
    <lineage>
        <taxon>Eukaryota</taxon>
        <taxon>Metazoa</taxon>
        <taxon>Spiralia</taxon>
        <taxon>Gnathifera</taxon>
        <taxon>Rotifera</taxon>
        <taxon>Eurotatoria</taxon>
        <taxon>Bdelloidea</taxon>
        <taxon>Adinetida</taxon>
        <taxon>Adinetidae</taxon>
        <taxon>Adineta</taxon>
    </lineage>
</organism>
<sequence length="731" mass="84301">MATVWCSNSIAHENKTKIGKKPTYPKGQRRMSYDLATFLTSYSALSFTENDYLCTPCYQRTIKKYNGMYAFDSSLSSMETDEPRPTRAAATMALSNISSLNSPHMCESDNDESLESSDEEITNMESNFNREKALELLNNFFSMCGLSSVRDIRNQNILRQKVNHGIRLIREATQLLCPNNYEEEEENTRLNKTKEIAIDDNNELISNFQLLVNVSDYSEQIRLMTLSPKAWGRVKISNFFGCSDHQARYGVHLRDTKQVLSYPIDSRGNLPFDPIIEQTVFDFFHSDEVSKASPNKRDILQNNKNPKPIRFMLMTLRESYQKFIQENPTMSVGKSTFCSVKPKWIKTTTPHDNCACQYHENPQLILNVLNRLFNTRLTLSFLVQMTVCQNPTIDCFSRECSACDTEVPSNTFLQQLKNSGKDGEEDVTWVLWEKNDKRVELQRHTTSLNAVIEKFDSLWEKFLKHHFVTVEQREYIKQIKAKSSEHSVAVIQLDFAENFNLFSQSAVQSSYYSHQQVTIFTVHIKMGAGHRNLAIISDYMKHTTEFVYYAQILIINFIRKWYPNVKQLNYLSDGAAAHFKNAKNMLNLTYHERDFGLPASWTFSSTSHGKGPVDGIGAAVKSTATRHLLKSTPEQSFLSAEEFFKFTQQVNDHQVIKGDLEPNRPIEVFFINASDVDSVFKRTLEKRWSRLTKTHWIDGIQSKHQFDPLDIGKIKCRRTSTDGYSKTFQLF</sequence>